<dbReference type="InterPro" id="IPR029069">
    <property type="entry name" value="HotDog_dom_sf"/>
</dbReference>
<evidence type="ECO:0000256" key="1">
    <source>
        <dbReference type="ARBA" id="ARBA00005254"/>
    </source>
</evidence>
<evidence type="ECO:0000313" key="3">
    <source>
        <dbReference type="EMBL" id="MDT0476287.1"/>
    </source>
</evidence>
<accession>A0ABU2USN4</accession>
<dbReference type="Pfam" id="PF01575">
    <property type="entry name" value="MaoC_dehydratas"/>
    <property type="match status" value="1"/>
</dbReference>
<comment type="caution">
    <text evidence="3">The sequence shown here is derived from an EMBL/GenBank/DDBJ whole genome shotgun (WGS) entry which is preliminary data.</text>
</comment>
<sequence length="160" mass="16920">MTAHGAFRARGRFYEEFRVGDRFDSGARTLTGPDVAAFAEVTGDHNPLHASGATAADSPFGRPIAHGLLGMGLAVGLIEESGLHHGTTIAMLGISDWRFPSPVFIGDTLSARMTITAKRPSSRPGRGVVTRRLELVNQAGAIVQRGETVLLVRTREGSGA</sequence>
<name>A0ABU2USN4_9ACTN</name>
<dbReference type="Proteomes" id="UP001180489">
    <property type="component" value="Unassembled WGS sequence"/>
</dbReference>
<dbReference type="RefSeq" id="WP_311636987.1">
    <property type="nucleotide sequence ID" value="NZ_JAVRFF010000040.1"/>
</dbReference>
<protein>
    <submittedName>
        <fullName evidence="3">MaoC/PaaZ C-terminal domain-containing protein</fullName>
    </submittedName>
</protein>
<dbReference type="EMBL" id="JAVRFF010000040">
    <property type="protein sequence ID" value="MDT0476287.1"/>
    <property type="molecule type" value="Genomic_DNA"/>
</dbReference>
<proteinExistence type="inferred from homology"/>
<reference evidence="3" key="1">
    <citation type="submission" date="2024-05" db="EMBL/GenBank/DDBJ databases">
        <title>30 novel species of actinomycetes from the DSMZ collection.</title>
        <authorList>
            <person name="Nouioui I."/>
        </authorList>
    </citation>
    <scope>NUCLEOTIDE SEQUENCE</scope>
    <source>
        <strain evidence="3">DSM 41014</strain>
    </source>
</reference>
<evidence type="ECO:0000313" key="4">
    <source>
        <dbReference type="Proteomes" id="UP001180489"/>
    </source>
</evidence>
<organism evidence="3 4">
    <name type="scientific">Streptomyces hintoniae</name>
    <dbReference type="NCBI Taxonomy" id="3075521"/>
    <lineage>
        <taxon>Bacteria</taxon>
        <taxon>Bacillati</taxon>
        <taxon>Actinomycetota</taxon>
        <taxon>Actinomycetes</taxon>
        <taxon>Kitasatosporales</taxon>
        <taxon>Streptomycetaceae</taxon>
        <taxon>Streptomyces</taxon>
    </lineage>
</organism>
<dbReference type="InterPro" id="IPR052342">
    <property type="entry name" value="MCH/BMMD"/>
</dbReference>
<dbReference type="InterPro" id="IPR002539">
    <property type="entry name" value="MaoC-like_dom"/>
</dbReference>
<dbReference type="Gene3D" id="3.10.129.10">
    <property type="entry name" value="Hotdog Thioesterase"/>
    <property type="match status" value="1"/>
</dbReference>
<feature type="domain" description="MaoC-like" evidence="2">
    <location>
        <begin position="24"/>
        <end position="130"/>
    </location>
</feature>
<dbReference type="PANTHER" id="PTHR43664">
    <property type="entry name" value="MONOAMINE OXIDASE-RELATED"/>
    <property type="match status" value="1"/>
</dbReference>
<keyword evidence="4" id="KW-1185">Reference proteome</keyword>
<dbReference type="SUPFAM" id="SSF54637">
    <property type="entry name" value="Thioesterase/thiol ester dehydrase-isomerase"/>
    <property type="match status" value="1"/>
</dbReference>
<evidence type="ECO:0000259" key="2">
    <source>
        <dbReference type="Pfam" id="PF01575"/>
    </source>
</evidence>
<gene>
    <name evidence="3" type="ORF">RM863_29590</name>
</gene>
<dbReference type="PANTHER" id="PTHR43664:SF1">
    <property type="entry name" value="BETA-METHYLMALYL-COA DEHYDRATASE"/>
    <property type="match status" value="1"/>
</dbReference>
<comment type="similarity">
    <text evidence="1">Belongs to the enoyl-CoA hydratase/isomerase family.</text>
</comment>